<feature type="signal peptide" evidence="1">
    <location>
        <begin position="1"/>
        <end position="22"/>
    </location>
</feature>
<dbReference type="SUPFAM" id="SSF53474">
    <property type="entry name" value="alpha/beta-Hydrolases"/>
    <property type="match status" value="1"/>
</dbReference>
<dbReference type="InterPro" id="IPR029058">
    <property type="entry name" value="AB_hydrolase_fold"/>
</dbReference>
<evidence type="ECO:0008006" key="4">
    <source>
        <dbReference type="Google" id="ProtNLM"/>
    </source>
</evidence>
<keyword evidence="3" id="KW-1185">Reference proteome</keyword>
<keyword evidence="1" id="KW-0732">Signal</keyword>
<dbReference type="KEGG" id="salk:FBQ74_10410"/>
<organism evidence="2 3">
    <name type="scientific">Salinimonas iocasae</name>
    <dbReference type="NCBI Taxonomy" id="2572577"/>
    <lineage>
        <taxon>Bacteria</taxon>
        <taxon>Pseudomonadati</taxon>
        <taxon>Pseudomonadota</taxon>
        <taxon>Gammaproteobacteria</taxon>
        <taxon>Alteromonadales</taxon>
        <taxon>Alteromonadaceae</taxon>
        <taxon>Alteromonas/Salinimonas group</taxon>
        <taxon>Salinimonas</taxon>
    </lineage>
</organism>
<name>A0A5B7YID3_9ALTE</name>
<dbReference type="EMBL" id="CP039852">
    <property type="protein sequence ID" value="QCZ95206.1"/>
    <property type="molecule type" value="Genomic_DNA"/>
</dbReference>
<proteinExistence type="predicted"/>
<evidence type="ECO:0000313" key="2">
    <source>
        <dbReference type="EMBL" id="QCZ95206.1"/>
    </source>
</evidence>
<protein>
    <recommendedName>
        <fullName evidence="4">Esterase</fullName>
    </recommendedName>
</protein>
<dbReference type="AlphaFoldDB" id="A0A5B7YID3"/>
<sequence>MYVKVVSAFLCIIFCTSMQVSAKVRGEANIIAIDSEVLNETRELMVHLPNNYDRYTDTSYPVLFLLDGQRNFAHAAGTLVLLNQSGMASEMIIVAINNTYRTRDFTPTYRKNITSKLLGTVLQQSLHSGK</sequence>
<gene>
    <name evidence="2" type="ORF">FBQ74_10410</name>
</gene>
<evidence type="ECO:0000256" key="1">
    <source>
        <dbReference type="SAM" id="SignalP"/>
    </source>
</evidence>
<dbReference type="OrthoDB" id="9784036at2"/>
<dbReference type="Proteomes" id="UP000304912">
    <property type="component" value="Chromosome"/>
</dbReference>
<dbReference type="Pfam" id="PF00756">
    <property type="entry name" value="Esterase"/>
    <property type="match status" value="1"/>
</dbReference>
<evidence type="ECO:0000313" key="3">
    <source>
        <dbReference type="Proteomes" id="UP000304912"/>
    </source>
</evidence>
<dbReference type="InterPro" id="IPR000801">
    <property type="entry name" value="Esterase-like"/>
</dbReference>
<reference evidence="2 3" key="1">
    <citation type="submission" date="2019-04" db="EMBL/GenBank/DDBJ databases">
        <title>Salinimonas iocasae sp. nov., a halophilic bacterium isolated from the outer tube casing of tubeworms in Okinawa Trough.</title>
        <authorList>
            <person name="Zhang H."/>
            <person name="Wang H."/>
            <person name="Li C."/>
        </authorList>
    </citation>
    <scope>NUCLEOTIDE SEQUENCE [LARGE SCALE GENOMIC DNA]</scope>
    <source>
        <strain evidence="2 3">KX18D6</strain>
    </source>
</reference>
<dbReference type="Gene3D" id="3.40.50.1820">
    <property type="entry name" value="alpha/beta hydrolase"/>
    <property type="match status" value="1"/>
</dbReference>
<accession>A0A5B7YID3</accession>
<feature type="chain" id="PRO_5022860205" description="Esterase" evidence="1">
    <location>
        <begin position="23"/>
        <end position="130"/>
    </location>
</feature>